<comment type="caution">
    <text evidence="9">The sequence shown here is derived from an EMBL/GenBank/DDBJ whole genome shotgun (WGS) entry which is preliminary data.</text>
</comment>
<sequence>MTLAKMSVEDIREMAFIEIANLLLIEKKEAIDFKVMMDEIQKLLGLSNEEVAEKIGQFYTDLNVDGRFISIGDNRWGLKGWYPVEQVEEETVPASKVKKKKGKKVVDDDDLVDFDAIDEDDEDLDFDDIDDYDDDDDDEDLIDDDFDEDVDDDDDDLIEDEEEIIKDKFVIEDDEEEEEEEEDFEDEEDIR</sequence>
<dbReference type="PROSITE" id="PS51913">
    <property type="entry name" value="HTH_HARE"/>
    <property type="match status" value="1"/>
</dbReference>
<keyword evidence="10" id="KW-1185">Reference proteome</keyword>
<evidence type="ECO:0000256" key="4">
    <source>
        <dbReference type="ARBA" id="ARBA00022695"/>
    </source>
</evidence>
<reference evidence="9 10" key="1">
    <citation type="submission" date="2017-12" db="EMBL/GenBank/DDBJ databases">
        <title>Taxonomic description and draft genome of Pradoshia cofamensis Gen. nov., sp. nov., a thermotolerant bacillale isolated from anterior gut of earthworm Eisenia fetida.</title>
        <authorList>
            <person name="Saha T."/>
            <person name="Chakraborty R."/>
        </authorList>
    </citation>
    <scope>NUCLEOTIDE SEQUENCE [LARGE SCALE GENOMIC DNA]</scope>
    <source>
        <strain evidence="9 10">EAG3</strain>
    </source>
</reference>
<feature type="region of interest" description="Disordered" evidence="7">
    <location>
        <begin position="122"/>
        <end position="191"/>
    </location>
</feature>
<proteinExistence type="inferred from homology"/>
<evidence type="ECO:0000313" key="9">
    <source>
        <dbReference type="EMBL" id="PQD96088.1"/>
    </source>
</evidence>
<dbReference type="NCBIfam" id="TIGR04567">
    <property type="entry name" value="RNAP_delt_lowGC"/>
    <property type="match status" value="1"/>
</dbReference>
<gene>
    <name evidence="6 9" type="primary">rpoE</name>
    <name evidence="9" type="ORF">CYL18_05665</name>
</gene>
<evidence type="ECO:0000256" key="7">
    <source>
        <dbReference type="SAM" id="MobiDB-lite"/>
    </source>
</evidence>
<dbReference type="GO" id="GO:0000428">
    <property type="term" value="C:DNA-directed RNA polymerase complex"/>
    <property type="evidence" value="ECO:0007669"/>
    <property type="project" value="UniProtKB-KW"/>
</dbReference>
<keyword evidence="2 6" id="KW-0240">DNA-directed RNA polymerase</keyword>
<evidence type="ECO:0000259" key="8">
    <source>
        <dbReference type="PROSITE" id="PS51913"/>
    </source>
</evidence>
<dbReference type="GO" id="GO:0006351">
    <property type="term" value="P:DNA-templated transcription"/>
    <property type="evidence" value="ECO:0007669"/>
    <property type="project" value="InterPro"/>
</dbReference>
<protein>
    <recommendedName>
        <fullName evidence="6">Probable DNA-directed RNA polymerase subunit delta</fullName>
    </recommendedName>
    <alternativeName>
        <fullName evidence="6">RNAP delta factor</fullName>
    </alternativeName>
</protein>
<keyword evidence="3 6" id="KW-0808">Transferase</keyword>
<evidence type="ECO:0000256" key="6">
    <source>
        <dbReference type="HAMAP-Rule" id="MF_00357"/>
    </source>
</evidence>
<evidence type="ECO:0000256" key="2">
    <source>
        <dbReference type="ARBA" id="ARBA00022478"/>
    </source>
</evidence>
<dbReference type="Proteomes" id="UP000239663">
    <property type="component" value="Unassembled WGS sequence"/>
</dbReference>
<dbReference type="Gene3D" id="1.10.10.1250">
    <property type="entry name" value="RNA polymerase, subunit delta, N-terminal domain"/>
    <property type="match status" value="1"/>
</dbReference>
<dbReference type="GO" id="GO:0006355">
    <property type="term" value="P:regulation of DNA-templated transcription"/>
    <property type="evidence" value="ECO:0007669"/>
    <property type="project" value="UniProtKB-UniRule"/>
</dbReference>
<evidence type="ECO:0000256" key="1">
    <source>
        <dbReference type="ARBA" id="ARBA00009828"/>
    </source>
</evidence>
<evidence type="ECO:0000313" key="10">
    <source>
        <dbReference type="Proteomes" id="UP000239663"/>
    </source>
</evidence>
<feature type="compositionally biased region" description="Acidic residues" evidence="7">
    <location>
        <begin position="122"/>
        <end position="164"/>
    </location>
</feature>
<dbReference type="OrthoDB" id="401223at2"/>
<keyword evidence="4 6" id="KW-0548">Nucleotidyltransferase</keyword>
<dbReference type="InterPro" id="IPR007759">
    <property type="entry name" value="Asxl_HARE-HTH"/>
</dbReference>
<dbReference type="AlphaFoldDB" id="A0A2S7N257"/>
<dbReference type="HAMAP" id="MF_00357">
    <property type="entry name" value="RNApol_bact_RpoE"/>
    <property type="match status" value="1"/>
</dbReference>
<feature type="compositionally biased region" description="Acidic residues" evidence="7">
    <location>
        <begin position="172"/>
        <end position="191"/>
    </location>
</feature>
<dbReference type="InterPro" id="IPR038087">
    <property type="entry name" value="RNAP_delta_N_dom_sf"/>
</dbReference>
<dbReference type="Pfam" id="PF05066">
    <property type="entry name" value="HARE-HTH"/>
    <property type="match status" value="1"/>
</dbReference>
<evidence type="ECO:0000256" key="3">
    <source>
        <dbReference type="ARBA" id="ARBA00022679"/>
    </source>
</evidence>
<dbReference type="InterPro" id="IPR029757">
    <property type="entry name" value="RpoE"/>
</dbReference>
<organism evidence="9 10">
    <name type="scientific">Pradoshia eiseniae</name>
    <dbReference type="NCBI Taxonomy" id="2064768"/>
    <lineage>
        <taxon>Bacteria</taxon>
        <taxon>Bacillati</taxon>
        <taxon>Bacillota</taxon>
        <taxon>Bacilli</taxon>
        <taxon>Bacillales</taxon>
        <taxon>Bacillaceae</taxon>
        <taxon>Pradoshia</taxon>
    </lineage>
</organism>
<comment type="subunit">
    <text evidence="6">RNAP is composed of a core of 2 alpha, a beta and a beta' subunits. The core is associated with a delta subunit and one of several sigma factors.</text>
</comment>
<comment type="function">
    <text evidence="6">Participates in both the initiation and recycling phases of transcription. In the presence of the delta subunit, RNAP displays an increased specificity of transcription, a decreased affinity for nucleic acids, and an increased efficiency of RNA synthesis because of enhanced recycling.</text>
</comment>
<comment type="similarity">
    <text evidence="1 6">Belongs to the RpoE family.</text>
</comment>
<dbReference type="EMBL" id="PKOZ01000002">
    <property type="protein sequence ID" value="PQD96088.1"/>
    <property type="molecule type" value="Genomic_DNA"/>
</dbReference>
<accession>A0A2S7N257</accession>
<dbReference type="GO" id="GO:0003899">
    <property type="term" value="F:DNA-directed RNA polymerase activity"/>
    <property type="evidence" value="ECO:0007669"/>
    <property type="project" value="UniProtKB-UniRule"/>
</dbReference>
<keyword evidence="5 6" id="KW-0804">Transcription</keyword>
<dbReference type="RefSeq" id="WP_104848516.1">
    <property type="nucleotide sequence ID" value="NZ_PKOZ01000002.1"/>
</dbReference>
<evidence type="ECO:0000256" key="5">
    <source>
        <dbReference type="ARBA" id="ARBA00023163"/>
    </source>
</evidence>
<name>A0A2S7N257_9BACI</name>
<feature type="domain" description="HTH HARE-type" evidence="8">
    <location>
        <begin position="14"/>
        <end position="81"/>
    </location>
</feature>